<dbReference type="EMBL" id="JAWDJR010000008">
    <property type="protein sequence ID" value="KAK9970718.1"/>
    <property type="molecule type" value="Genomic_DNA"/>
</dbReference>
<evidence type="ECO:0000313" key="2">
    <source>
        <dbReference type="Proteomes" id="UP001479290"/>
    </source>
</evidence>
<evidence type="ECO:0000313" key="1">
    <source>
        <dbReference type="EMBL" id="KAK9970718.1"/>
    </source>
</evidence>
<reference evidence="1 2" key="1">
    <citation type="submission" date="2024-05" db="EMBL/GenBank/DDBJ databases">
        <title>A high-quality chromosomal-level genome assembly of Topmouth culter (Culter alburnus).</title>
        <authorList>
            <person name="Zhao H."/>
        </authorList>
    </citation>
    <scope>NUCLEOTIDE SEQUENCE [LARGE SCALE GENOMIC DNA]</scope>
    <source>
        <strain evidence="1">CATC2023</strain>
        <tissue evidence="1">Muscle</tissue>
    </source>
</reference>
<dbReference type="AlphaFoldDB" id="A0AAW2ACX8"/>
<dbReference type="Proteomes" id="UP001479290">
    <property type="component" value="Unassembled WGS sequence"/>
</dbReference>
<organism evidence="1 2">
    <name type="scientific">Culter alburnus</name>
    <name type="common">Topmouth culter</name>
    <dbReference type="NCBI Taxonomy" id="194366"/>
    <lineage>
        <taxon>Eukaryota</taxon>
        <taxon>Metazoa</taxon>
        <taxon>Chordata</taxon>
        <taxon>Craniata</taxon>
        <taxon>Vertebrata</taxon>
        <taxon>Euteleostomi</taxon>
        <taxon>Actinopterygii</taxon>
        <taxon>Neopterygii</taxon>
        <taxon>Teleostei</taxon>
        <taxon>Ostariophysi</taxon>
        <taxon>Cypriniformes</taxon>
        <taxon>Xenocyprididae</taxon>
        <taxon>Xenocypridinae</taxon>
        <taxon>Culter</taxon>
    </lineage>
</organism>
<keyword evidence="2" id="KW-1185">Reference proteome</keyword>
<comment type="caution">
    <text evidence="1">The sequence shown here is derived from an EMBL/GenBank/DDBJ whole genome shotgun (WGS) entry which is preliminary data.</text>
</comment>
<gene>
    <name evidence="1" type="ORF">ABG768_026636</name>
</gene>
<proteinExistence type="predicted"/>
<sequence>MGIWLTGEEGAFGAGHDVTMSRCNPLALESYQQRRTSARGREEALISPEGISATKTQTRLLNTAAEVDYDLNLDTISVFRRETKDVTSLLIAGCRRDTAAAQKMLDGENGASCLRGL</sequence>
<name>A0AAW2ACX8_CULAL</name>
<accession>A0AAW2ACX8</accession>
<protein>
    <submittedName>
        <fullName evidence="1">Uncharacterized protein</fullName>
    </submittedName>
</protein>